<dbReference type="RefSeq" id="WP_154364514.1">
    <property type="nucleotide sequence ID" value="NZ_WKJH01000002.1"/>
</dbReference>
<comment type="caution">
    <text evidence="1">The sequence shown here is derived from an EMBL/GenBank/DDBJ whole genome shotgun (WGS) entry which is preliminary data.</text>
</comment>
<dbReference type="Proteomes" id="UP000443153">
    <property type="component" value="Unassembled WGS sequence"/>
</dbReference>
<reference evidence="1 2" key="1">
    <citation type="submission" date="2019-11" db="EMBL/GenBank/DDBJ databases">
        <title>Maribacter lutea sp. nov., a marine bacterium isolated from intertidal sand.</title>
        <authorList>
            <person name="Liu A."/>
        </authorList>
    </citation>
    <scope>NUCLEOTIDE SEQUENCE [LARGE SCALE GENOMIC DNA]</scope>
    <source>
        <strain evidence="1 2">RZ05</strain>
    </source>
</reference>
<accession>A0A6I2MLB9</accession>
<evidence type="ECO:0000313" key="1">
    <source>
        <dbReference type="EMBL" id="MRX63577.1"/>
    </source>
</evidence>
<sequence>MTKYFVNMTAQPNGDHEVHKEGCYWLSLALDTKELGVFTDCHAAVVKAMDYYPSSANGCRSCSKKCHSS</sequence>
<dbReference type="OrthoDB" id="47198at2"/>
<evidence type="ECO:0000313" key="2">
    <source>
        <dbReference type="Proteomes" id="UP000443153"/>
    </source>
</evidence>
<gene>
    <name evidence="1" type="ORF">GJ691_05285</name>
</gene>
<organism evidence="1 2">
    <name type="scientific">Maribacter luteus</name>
    <dbReference type="NCBI Taxonomy" id="2594478"/>
    <lineage>
        <taxon>Bacteria</taxon>
        <taxon>Pseudomonadati</taxon>
        <taxon>Bacteroidota</taxon>
        <taxon>Flavobacteriia</taxon>
        <taxon>Flavobacteriales</taxon>
        <taxon>Flavobacteriaceae</taxon>
        <taxon>Maribacter</taxon>
    </lineage>
</organism>
<proteinExistence type="predicted"/>
<dbReference type="AlphaFoldDB" id="A0A6I2MLB9"/>
<protein>
    <submittedName>
        <fullName evidence="1">Uncharacterized protein</fullName>
    </submittedName>
</protein>
<keyword evidence="2" id="KW-1185">Reference proteome</keyword>
<name>A0A6I2MLB9_9FLAO</name>
<dbReference type="EMBL" id="WKJH01000002">
    <property type="protein sequence ID" value="MRX63577.1"/>
    <property type="molecule type" value="Genomic_DNA"/>
</dbReference>